<dbReference type="GO" id="GO:0004315">
    <property type="term" value="F:3-oxoacyl-[acyl-carrier-protein] synthase activity"/>
    <property type="evidence" value="ECO:0007669"/>
    <property type="project" value="TreeGrafter"/>
</dbReference>
<reference evidence="5 6" key="1">
    <citation type="submission" date="2020-08" db="EMBL/GenBank/DDBJ databases">
        <title>Genome Sequencing of Nocardia wallacei strain FMUON74 and assembly.</title>
        <authorList>
            <person name="Toyokawa M."/>
            <person name="Uesaka K."/>
        </authorList>
    </citation>
    <scope>NUCLEOTIDE SEQUENCE [LARGE SCALE GENOMIC DNA]</scope>
    <source>
        <strain evidence="5 6">FMUON74</strain>
    </source>
</reference>
<dbReference type="InterPro" id="IPR014030">
    <property type="entry name" value="Ketoacyl_synth_N"/>
</dbReference>
<dbReference type="InterPro" id="IPR016039">
    <property type="entry name" value="Thiolase-like"/>
</dbReference>
<dbReference type="Pfam" id="PF00109">
    <property type="entry name" value="ketoacyl-synt"/>
    <property type="match status" value="1"/>
</dbReference>
<sequence length="386" mass="39903">MRDDDAPIAITGIGVASDRHHTADDLLDPAARAPGDAADRLRRELGRGYRYKDRATKLGVLAAIRALRDNGQDSPAATTGVVVSSNFGNLQTVCDTARVIHAEGAGATSPMELPNASSNVIASTLAIHLGLRGPNVTLCNGAPSGLDALGWAVVLLRARRAHRVVVVGTESATEAAAALQDCAPTHLFDGAAALVVERSTTAPTLRVHHCCRGTDPADATARALTATGHPPIDLWLGPRRTAAHTPTDTENPDPRPGTSATTSHTPTDTRNPPITLRPGTSRTTPHTTPDIRNSTANLRARTGYTAGRADVDTGKEPVGPRGGIGRIAAEVDAEEYLGRAGGALGVVQCVIAHRWLVRHGGIRALAVAGNAVEGAGAVVLSREGAS</sequence>
<evidence type="ECO:0000256" key="3">
    <source>
        <dbReference type="SAM" id="MobiDB-lite"/>
    </source>
</evidence>
<dbReference type="RefSeq" id="WP_187683104.1">
    <property type="nucleotide sequence ID" value="NZ_AP023396.1"/>
</dbReference>
<dbReference type="Gene3D" id="3.40.47.10">
    <property type="match status" value="1"/>
</dbReference>
<organism evidence="5 6">
    <name type="scientific">Nocardia wallacei</name>
    <dbReference type="NCBI Taxonomy" id="480035"/>
    <lineage>
        <taxon>Bacteria</taxon>
        <taxon>Bacillati</taxon>
        <taxon>Actinomycetota</taxon>
        <taxon>Actinomycetes</taxon>
        <taxon>Mycobacteriales</taxon>
        <taxon>Nocardiaceae</taxon>
        <taxon>Nocardia</taxon>
    </lineage>
</organism>
<accession>A0A7G1KLB8</accession>
<feature type="compositionally biased region" description="Low complexity" evidence="3">
    <location>
        <begin position="258"/>
        <end position="269"/>
    </location>
</feature>
<evidence type="ECO:0000256" key="1">
    <source>
        <dbReference type="ARBA" id="ARBA00004796"/>
    </source>
</evidence>
<keyword evidence="6" id="KW-1185">Reference proteome</keyword>
<evidence type="ECO:0000313" key="5">
    <source>
        <dbReference type="EMBL" id="BCK55938.1"/>
    </source>
</evidence>
<protein>
    <recommendedName>
        <fullName evidence="4">Beta-ketoacyl synthase-like N-terminal domain-containing protein</fullName>
    </recommendedName>
</protein>
<dbReference type="GeneID" id="80348231"/>
<dbReference type="InterPro" id="IPR000794">
    <property type="entry name" value="Beta-ketoacyl_synthase"/>
</dbReference>
<evidence type="ECO:0000256" key="2">
    <source>
        <dbReference type="ARBA" id="ARBA00022679"/>
    </source>
</evidence>
<feature type="region of interest" description="Disordered" evidence="3">
    <location>
        <begin position="228"/>
        <end position="294"/>
    </location>
</feature>
<feature type="compositionally biased region" description="Polar residues" evidence="3">
    <location>
        <begin position="278"/>
        <end position="294"/>
    </location>
</feature>
<dbReference type="PANTHER" id="PTHR11712">
    <property type="entry name" value="POLYKETIDE SYNTHASE-RELATED"/>
    <property type="match status" value="1"/>
</dbReference>
<proteinExistence type="predicted"/>
<dbReference type="SUPFAM" id="SSF53901">
    <property type="entry name" value="Thiolase-like"/>
    <property type="match status" value="1"/>
</dbReference>
<dbReference type="UniPathway" id="UPA00915"/>
<dbReference type="KEGG" id="nwl:NWFMUON74_37100"/>
<name>A0A7G1KLB8_9NOCA</name>
<keyword evidence="2" id="KW-0808">Transferase</keyword>
<dbReference type="Proteomes" id="UP000516173">
    <property type="component" value="Chromosome"/>
</dbReference>
<dbReference type="PANTHER" id="PTHR11712:SF336">
    <property type="entry name" value="3-OXOACYL-[ACYL-CARRIER-PROTEIN] SYNTHASE, MITOCHONDRIAL"/>
    <property type="match status" value="1"/>
</dbReference>
<dbReference type="EMBL" id="AP023396">
    <property type="protein sequence ID" value="BCK55938.1"/>
    <property type="molecule type" value="Genomic_DNA"/>
</dbReference>
<gene>
    <name evidence="5" type="ORF">NWFMUON74_37100</name>
</gene>
<evidence type="ECO:0000259" key="4">
    <source>
        <dbReference type="Pfam" id="PF00109"/>
    </source>
</evidence>
<dbReference type="AlphaFoldDB" id="A0A7G1KLB8"/>
<evidence type="ECO:0000313" key="6">
    <source>
        <dbReference type="Proteomes" id="UP000516173"/>
    </source>
</evidence>
<comment type="pathway">
    <text evidence="1">Lipid metabolism; mycolic acid biosynthesis.</text>
</comment>
<feature type="domain" description="Beta-ketoacyl synthase-like N-terminal" evidence="4">
    <location>
        <begin position="51"/>
        <end position="175"/>
    </location>
</feature>
<dbReference type="GO" id="GO:0006633">
    <property type="term" value="P:fatty acid biosynthetic process"/>
    <property type="evidence" value="ECO:0007669"/>
    <property type="project" value="TreeGrafter"/>
</dbReference>